<dbReference type="EMBL" id="CADCTM010000867">
    <property type="protein sequence ID" value="CAA9298960.1"/>
    <property type="molecule type" value="Genomic_DNA"/>
</dbReference>
<name>A0A6J4KA47_9CYAN</name>
<gene>
    <name evidence="1" type="ORF">AVDCRST_MAG92-4948</name>
</gene>
<evidence type="ECO:0000313" key="1">
    <source>
        <dbReference type="EMBL" id="CAA9298960.1"/>
    </source>
</evidence>
<feature type="non-terminal residue" evidence="1">
    <location>
        <position position="1"/>
    </location>
</feature>
<sequence>SRNDNLQSSKQQKSTLVELSIQVSDELAQLLEPYRDRISPTFHLYLKYWLVLSSK</sequence>
<proteinExistence type="predicted"/>
<protein>
    <submittedName>
        <fullName evidence="1">Uncharacterized protein</fullName>
    </submittedName>
</protein>
<accession>A0A6J4KA47</accession>
<dbReference type="AlphaFoldDB" id="A0A6J4KA47"/>
<organism evidence="1">
    <name type="scientific">uncultured Coleofasciculus sp</name>
    <dbReference type="NCBI Taxonomy" id="1267456"/>
    <lineage>
        <taxon>Bacteria</taxon>
        <taxon>Bacillati</taxon>
        <taxon>Cyanobacteriota</taxon>
        <taxon>Cyanophyceae</taxon>
        <taxon>Coleofasciculales</taxon>
        <taxon>Coleofasciculaceae</taxon>
        <taxon>Coleofasciculus</taxon>
        <taxon>environmental samples</taxon>
    </lineage>
</organism>
<reference evidence="1" key="1">
    <citation type="submission" date="2020-02" db="EMBL/GenBank/DDBJ databases">
        <authorList>
            <person name="Meier V. D."/>
        </authorList>
    </citation>
    <scope>NUCLEOTIDE SEQUENCE</scope>
    <source>
        <strain evidence="1">AVDCRST_MAG92</strain>
    </source>
</reference>